<keyword evidence="4 5" id="KW-0067">ATP-binding</keyword>
<dbReference type="RefSeq" id="WP_205001759.1">
    <property type="nucleotide sequence ID" value="NZ_JAFBER010000001.1"/>
</dbReference>
<dbReference type="InterPro" id="IPR048228">
    <property type="entry name" value="HelD_bacillota"/>
</dbReference>
<protein>
    <submittedName>
        <fullName evidence="7">DNA helicase-2/ATP-dependent DNA helicase PcrA</fullName>
        <ecNumber evidence="7">3.6.4.12</ecNumber>
    </submittedName>
</protein>
<organism evidence="7 8">
    <name type="scientific">Scopulibacillus daqui</name>
    <dbReference type="NCBI Taxonomy" id="1469162"/>
    <lineage>
        <taxon>Bacteria</taxon>
        <taxon>Bacillati</taxon>
        <taxon>Bacillota</taxon>
        <taxon>Bacilli</taxon>
        <taxon>Bacillales</taxon>
        <taxon>Sporolactobacillaceae</taxon>
        <taxon>Scopulibacillus</taxon>
    </lineage>
</organism>
<name>A0ABS2PUT1_9BACL</name>
<evidence type="ECO:0000313" key="7">
    <source>
        <dbReference type="EMBL" id="MBM7643818.1"/>
    </source>
</evidence>
<feature type="binding site" evidence="5">
    <location>
        <begin position="233"/>
        <end position="240"/>
    </location>
    <ligand>
        <name>ATP</name>
        <dbReference type="ChEBI" id="CHEBI:30616"/>
    </ligand>
</feature>
<keyword evidence="3 5" id="KW-0347">Helicase</keyword>
<proteinExistence type="predicted"/>
<evidence type="ECO:0000313" key="8">
    <source>
        <dbReference type="Proteomes" id="UP000808914"/>
    </source>
</evidence>
<dbReference type="NCBIfam" id="NF041464">
    <property type="entry name" value="HelD_BACSU"/>
    <property type="match status" value="1"/>
</dbReference>
<evidence type="ECO:0000256" key="3">
    <source>
        <dbReference type="ARBA" id="ARBA00022806"/>
    </source>
</evidence>
<dbReference type="EC" id="3.6.4.12" evidence="7"/>
<gene>
    <name evidence="7" type="ORF">JOD45_000009</name>
</gene>
<evidence type="ECO:0000256" key="4">
    <source>
        <dbReference type="ARBA" id="ARBA00022840"/>
    </source>
</evidence>
<dbReference type="Pfam" id="PF00580">
    <property type="entry name" value="UvrD-helicase"/>
    <property type="match status" value="1"/>
</dbReference>
<keyword evidence="1 5" id="KW-0547">Nucleotide-binding</keyword>
<dbReference type="EMBL" id="JAFBER010000001">
    <property type="protein sequence ID" value="MBM7643818.1"/>
    <property type="molecule type" value="Genomic_DNA"/>
</dbReference>
<dbReference type="GO" id="GO:0016787">
    <property type="term" value="F:hydrolase activity"/>
    <property type="evidence" value="ECO:0007669"/>
    <property type="project" value="UniProtKB-KW"/>
</dbReference>
<dbReference type="Proteomes" id="UP000808914">
    <property type="component" value="Unassembled WGS sequence"/>
</dbReference>
<keyword evidence="2 5" id="KW-0378">Hydrolase</keyword>
<keyword evidence="8" id="KW-1185">Reference proteome</keyword>
<evidence type="ECO:0000256" key="5">
    <source>
        <dbReference type="PROSITE-ProRule" id="PRU00560"/>
    </source>
</evidence>
<sequence>MSKWEQEFKMEQKRVHQVTSKIDKHIDQLEEQAGVVKSDMSHIRKNFWDDVRINFDNPDEAAETYASIIQQAKLLSERERSHRHAEHQLDILKRLKQSPYFGRIDFLEDGEDEAECIYLGIGSFYDKENEEFLIYDWRAPISSLYYDYSLGRAEYNAPDSTITGTMELKRQFIIRDAKIKSMFDTGITIGDELLQEVLGNPSSSQMKSIVATIQKEQNQIIRNEKSRLLIVQGAAGSGKTSAALQRVAYLLYRYRDTLSADDIVLFSPNPLFNSYISTVLPELGEENMQQATFQEFLQSHLSESFDLEDPFTQMEHVLAAEGGADDDIRLKGIRYKAGLDFMEVIEQYLKYLGQKGLLFKNIKFRGEVIISQQQIANYFYKLDTSLPIPNRMKLVSERLLKELKNLAVKERSKPWVKEEIQFLDKEEYAHFYQLLRNKNQYTEDTFDDFEREEKLLSAYVVNEHFKKLRKQVKNLKFIDIQAIYRQLFSDPELAGTFVAKNKLPENWPEISRQTVSRLDNKILTYEDATPFLYLKERIEGFKTNTSVRHVFIDEAQDYSPFQFEFIKRLFPFSKMTVLGDMNQAIYAHAENTCLSMLSSLYGDEAADTIILKRSYRSTRPIVEFTRHLIEGGKDIIPFNRAGNKPVLNQAVNEEDLHLKLAGLIRDLKAQEQRTIAVICKTYKECQKAVKALQNEVPVRLIDKDTAAFETGILVIPSYLAKGVEFDAVIIYNASDEQYGKESERQLFYTACTRAMHELHLFFVGQPSRFISEVPENLYIQNKA</sequence>
<dbReference type="Gene3D" id="3.40.50.300">
    <property type="entry name" value="P-loop containing nucleotide triphosphate hydrolases"/>
    <property type="match status" value="3"/>
</dbReference>
<accession>A0ABS2PUT1</accession>
<dbReference type="InterPro" id="IPR027785">
    <property type="entry name" value="UvrD-like_helicase_C"/>
</dbReference>
<dbReference type="InterPro" id="IPR014016">
    <property type="entry name" value="UvrD-like_ATP-bd"/>
</dbReference>
<comment type="caution">
    <text evidence="7">The sequence shown here is derived from an EMBL/GenBank/DDBJ whole genome shotgun (WGS) entry which is preliminary data.</text>
</comment>
<evidence type="ECO:0000259" key="6">
    <source>
        <dbReference type="PROSITE" id="PS51198"/>
    </source>
</evidence>
<dbReference type="InterPro" id="IPR027417">
    <property type="entry name" value="P-loop_NTPase"/>
</dbReference>
<dbReference type="SUPFAM" id="SSF52540">
    <property type="entry name" value="P-loop containing nucleoside triphosphate hydrolases"/>
    <property type="match status" value="1"/>
</dbReference>
<dbReference type="PANTHER" id="PTHR11070:SF17">
    <property type="entry name" value="DNA HELICASE IV"/>
    <property type="match status" value="1"/>
</dbReference>
<evidence type="ECO:0000256" key="1">
    <source>
        <dbReference type="ARBA" id="ARBA00022741"/>
    </source>
</evidence>
<dbReference type="PROSITE" id="PS51198">
    <property type="entry name" value="UVRD_HELICASE_ATP_BIND"/>
    <property type="match status" value="1"/>
</dbReference>
<dbReference type="GO" id="GO:0003678">
    <property type="term" value="F:DNA helicase activity"/>
    <property type="evidence" value="ECO:0007669"/>
    <property type="project" value="UniProtKB-EC"/>
</dbReference>
<feature type="domain" description="UvrD-like helicase ATP-binding" evidence="6">
    <location>
        <begin position="212"/>
        <end position="618"/>
    </location>
</feature>
<evidence type="ECO:0000256" key="2">
    <source>
        <dbReference type="ARBA" id="ARBA00022801"/>
    </source>
</evidence>
<dbReference type="PANTHER" id="PTHR11070">
    <property type="entry name" value="UVRD / RECB / PCRA DNA HELICASE FAMILY MEMBER"/>
    <property type="match status" value="1"/>
</dbReference>
<reference evidence="7 8" key="1">
    <citation type="submission" date="2021-01" db="EMBL/GenBank/DDBJ databases">
        <title>Genomic Encyclopedia of Type Strains, Phase IV (KMG-IV): sequencing the most valuable type-strain genomes for metagenomic binning, comparative biology and taxonomic classification.</title>
        <authorList>
            <person name="Goeker M."/>
        </authorList>
    </citation>
    <scope>NUCLEOTIDE SEQUENCE [LARGE SCALE GENOMIC DNA]</scope>
    <source>
        <strain evidence="7 8">DSM 28236</strain>
    </source>
</reference>
<dbReference type="InterPro" id="IPR000212">
    <property type="entry name" value="DNA_helicase_UvrD/REP"/>
</dbReference>
<dbReference type="Pfam" id="PF13538">
    <property type="entry name" value="UvrD_C_2"/>
    <property type="match status" value="1"/>
</dbReference>